<proteinExistence type="predicted"/>
<dbReference type="EMBL" id="WJQU01000001">
    <property type="protein sequence ID" value="KAJ6645354.1"/>
    <property type="molecule type" value="Genomic_DNA"/>
</dbReference>
<gene>
    <name evidence="1" type="ORF">Bhyg_00559</name>
</gene>
<keyword evidence="2" id="KW-1185">Reference proteome</keyword>
<evidence type="ECO:0000313" key="2">
    <source>
        <dbReference type="Proteomes" id="UP001151699"/>
    </source>
</evidence>
<dbReference type="AlphaFoldDB" id="A0A9Q0S529"/>
<name>A0A9Q0S529_9DIPT</name>
<organism evidence="1 2">
    <name type="scientific">Pseudolycoriella hygida</name>
    <dbReference type="NCBI Taxonomy" id="35572"/>
    <lineage>
        <taxon>Eukaryota</taxon>
        <taxon>Metazoa</taxon>
        <taxon>Ecdysozoa</taxon>
        <taxon>Arthropoda</taxon>
        <taxon>Hexapoda</taxon>
        <taxon>Insecta</taxon>
        <taxon>Pterygota</taxon>
        <taxon>Neoptera</taxon>
        <taxon>Endopterygota</taxon>
        <taxon>Diptera</taxon>
        <taxon>Nematocera</taxon>
        <taxon>Sciaroidea</taxon>
        <taxon>Sciaridae</taxon>
        <taxon>Pseudolycoriella</taxon>
    </lineage>
</organism>
<reference evidence="1" key="1">
    <citation type="submission" date="2022-07" db="EMBL/GenBank/DDBJ databases">
        <authorList>
            <person name="Trinca V."/>
            <person name="Uliana J.V.C."/>
            <person name="Torres T.T."/>
            <person name="Ward R.J."/>
            <person name="Monesi N."/>
        </authorList>
    </citation>
    <scope>NUCLEOTIDE SEQUENCE</scope>
    <source>
        <strain evidence="1">HSMRA1968</strain>
        <tissue evidence="1">Whole embryos</tissue>
    </source>
</reference>
<comment type="caution">
    <text evidence="1">The sequence shown here is derived from an EMBL/GenBank/DDBJ whole genome shotgun (WGS) entry which is preliminary data.</text>
</comment>
<evidence type="ECO:0000313" key="1">
    <source>
        <dbReference type="EMBL" id="KAJ6645354.1"/>
    </source>
</evidence>
<sequence>MKTDLSPAEWCEYNYHISVTNGSNSRLDSDEVAMRPNTLNVTRNDRNVESKKFIRPVRSDDV</sequence>
<protein>
    <submittedName>
        <fullName evidence="1">Uncharacterized protein</fullName>
    </submittedName>
</protein>
<accession>A0A9Q0S529</accession>
<dbReference type="Proteomes" id="UP001151699">
    <property type="component" value="Chromosome A"/>
</dbReference>